<sequence>MELPTRHGPRIKLRHRAKDWTMRWELVGSSLGDSPKGSGSLLGTRQEIAGGRLRLATWNVGGCRITGKVLALGTQSGSGAQPPSFDVLIERVGPVLRVVVPFTKMDFVHDRVPKPRRRWRTVRRSGGGNLLTAGSTDPEEGDEDWDVVEPPMTAGAEAPTRVVMSLLVGAGAAVVEREEQRDRRGASGLVEIQRVNR</sequence>
<dbReference type="EMBL" id="AMZH03007516">
    <property type="protein sequence ID" value="RRT61139.1"/>
    <property type="molecule type" value="Genomic_DNA"/>
</dbReference>
<evidence type="ECO:0000313" key="3">
    <source>
        <dbReference type="Proteomes" id="UP000287651"/>
    </source>
</evidence>
<gene>
    <name evidence="2" type="ORF">B296_00022494</name>
</gene>
<name>A0A426ZB08_ENSVE</name>
<dbReference type="AlphaFoldDB" id="A0A426ZB08"/>
<accession>A0A426ZB08</accession>
<feature type="region of interest" description="Disordered" evidence="1">
    <location>
        <begin position="177"/>
        <end position="197"/>
    </location>
</feature>
<organism evidence="2 3">
    <name type="scientific">Ensete ventricosum</name>
    <name type="common">Abyssinian banana</name>
    <name type="synonym">Musa ensete</name>
    <dbReference type="NCBI Taxonomy" id="4639"/>
    <lineage>
        <taxon>Eukaryota</taxon>
        <taxon>Viridiplantae</taxon>
        <taxon>Streptophyta</taxon>
        <taxon>Embryophyta</taxon>
        <taxon>Tracheophyta</taxon>
        <taxon>Spermatophyta</taxon>
        <taxon>Magnoliopsida</taxon>
        <taxon>Liliopsida</taxon>
        <taxon>Zingiberales</taxon>
        <taxon>Musaceae</taxon>
        <taxon>Ensete</taxon>
    </lineage>
</organism>
<proteinExistence type="predicted"/>
<feature type="region of interest" description="Disordered" evidence="1">
    <location>
        <begin position="124"/>
        <end position="144"/>
    </location>
</feature>
<evidence type="ECO:0000313" key="2">
    <source>
        <dbReference type="EMBL" id="RRT61139.1"/>
    </source>
</evidence>
<evidence type="ECO:0000256" key="1">
    <source>
        <dbReference type="SAM" id="MobiDB-lite"/>
    </source>
</evidence>
<protein>
    <submittedName>
        <fullName evidence="2">Uncharacterized protein</fullName>
    </submittedName>
</protein>
<comment type="caution">
    <text evidence="2">The sequence shown here is derived from an EMBL/GenBank/DDBJ whole genome shotgun (WGS) entry which is preliminary data.</text>
</comment>
<reference evidence="2 3" key="1">
    <citation type="journal article" date="2014" name="Agronomy (Basel)">
        <title>A Draft Genome Sequence for Ensete ventricosum, the Drought-Tolerant Tree Against Hunger.</title>
        <authorList>
            <person name="Harrison J."/>
            <person name="Moore K.A."/>
            <person name="Paszkiewicz K."/>
            <person name="Jones T."/>
            <person name="Grant M."/>
            <person name="Ambacheew D."/>
            <person name="Muzemil S."/>
            <person name="Studholme D.J."/>
        </authorList>
    </citation>
    <scope>NUCLEOTIDE SEQUENCE [LARGE SCALE GENOMIC DNA]</scope>
</reference>
<dbReference type="Proteomes" id="UP000287651">
    <property type="component" value="Unassembled WGS sequence"/>
</dbReference>